<dbReference type="PANTHER" id="PTHR22807">
    <property type="entry name" value="NOP2 YEAST -RELATED NOL1/NOP2/FMU SUN DOMAIN-CONTAINING"/>
    <property type="match status" value="1"/>
</dbReference>
<sequence>MTVKNVREEALRILERVEKEGAYSNLLLNHVLNEGRIAEKDSNLLTELVYGTIKRKNTLDYYLGHFINKGISTLDSWVLQLLRLSLYQLIYLDRIPDRAVVHEAVNIAKKRGHKGVSSLVNGVLRSVQRQGVPNIDSSLSTLEKLSIETSHPVWLLEEWRETYGTEQAEKMAYKNLETPYVTIRVNRLQTKKETVKYKLENHHDCQLDDGKLAPEALRVISGHVIGSEVYKTGDITVQDESSMLPSRLLDPKPGMLVLDACAAPGGKTTHMAEMMDNEGDIHAFDIHRKKVGLIDEQASRLGISIIKADALDARKLTSRFETLRFDRILVDAPCSGYGVIRRKPELKWQKQKEDLERFPGIQLSILEEASELLKEGGRLVYSTCTVRKEENEEVVEMFLKNNRDFVRDSSASENFPSPLQEFDKEKDGQVTILPHYFDTDGFFMAALKKKNKGNNF</sequence>
<dbReference type="NCBIfam" id="NF011494">
    <property type="entry name" value="PRK14902.1"/>
    <property type="match status" value="1"/>
</dbReference>
<evidence type="ECO:0000259" key="15">
    <source>
        <dbReference type="PROSITE" id="PS51686"/>
    </source>
</evidence>
<dbReference type="InterPro" id="IPR006027">
    <property type="entry name" value="NusB_RsmB_TIM44"/>
</dbReference>
<evidence type="ECO:0000256" key="1">
    <source>
        <dbReference type="ARBA" id="ARBA00002724"/>
    </source>
</evidence>
<organism evidence="16 17">
    <name type="scientific">Alteribacillus iranensis</name>
    <dbReference type="NCBI Taxonomy" id="930128"/>
    <lineage>
        <taxon>Bacteria</taxon>
        <taxon>Bacillati</taxon>
        <taxon>Bacillota</taxon>
        <taxon>Bacilli</taxon>
        <taxon>Bacillales</taxon>
        <taxon>Bacillaceae</taxon>
        <taxon>Alteribacillus</taxon>
    </lineage>
</organism>
<evidence type="ECO:0000256" key="5">
    <source>
        <dbReference type="ARBA" id="ARBA00022490"/>
    </source>
</evidence>
<comment type="function">
    <text evidence="1">Specifically methylates the cytosine at position 967 (m5C967) of 16S rRNA.</text>
</comment>
<name>A0A1I2A824_9BACI</name>
<comment type="similarity">
    <text evidence="3 14">Belongs to the class I-like SAM-binding methyltransferase superfamily. RsmB/NOP family.</text>
</comment>
<dbReference type="PRINTS" id="PR02008">
    <property type="entry name" value="RCMTFAMILY"/>
</dbReference>
<dbReference type="InterPro" id="IPR035926">
    <property type="entry name" value="NusB-like_sf"/>
</dbReference>
<keyword evidence="7 14" id="KW-0489">Methyltransferase</keyword>
<dbReference type="EMBL" id="FONT01000001">
    <property type="protein sequence ID" value="SFE40101.1"/>
    <property type="molecule type" value="Genomic_DNA"/>
</dbReference>
<dbReference type="GO" id="GO:0008649">
    <property type="term" value="F:rRNA methyltransferase activity"/>
    <property type="evidence" value="ECO:0007669"/>
    <property type="project" value="InterPro"/>
</dbReference>
<feature type="active site" description="Nucleophile" evidence="14">
    <location>
        <position position="384"/>
    </location>
</feature>
<evidence type="ECO:0000256" key="9">
    <source>
        <dbReference type="ARBA" id="ARBA00022691"/>
    </source>
</evidence>
<keyword evidence="10 14" id="KW-0694">RNA-binding</keyword>
<keyword evidence="6" id="KW-0698">rRNA processing</keyword>
<dbReference type="FunFam" id="3.40.50.150:FF:000022">
    <property type="entry name" value="Ribosomal RNA small subunit methyltransferase B"/>
    <property type="match status" value="1"/>
</dbReference>
<evidence type="ECO:0000313" key="16">
    <source>
        <dbReference type="EMBL" id="SFE40101.1"/>
    </source>
</evidence>
<dbReference type="SUPFAM" id="SSF48013">
    <property type="entry name" value="NusB-like"/>
    <property type="match status" value="1"/>
</dbReference>
<dbReference type="InterPro" id="IPR004573">
    <property type="entry name" value="rRNA_ssu_MeTfrase_B"/>
</dbReference>
<evidence type="ECO:0000256" key="13">
    <source>
        <dbReference type="ARBA" id="ARBA00047283"/>
    </source>
</evidence>
<dbReference type="Gene3D" id="3.30.70.1170">
    <property type="entry name" value="Sun protein, domain 3"/>
    <property type="match status" value="1"/>
</dbReference>
<dbReference type="InterPro" id="IPR054728">
    <property type="entry name" value="RsmB-like_ferredoxin"/>
</dbReference>
<dbReference type="Gene3D" id="3.40.50.150">
    <property type="entry name" value="Vaccinia Virus protein VP39"/>
    <property type="match status" value="1"/>
</dbReference>
<evidence type="ECO:0000256" key="12">
    <source>
        <dbReference type="ARBA" id="ARBA00031088"/>
    </source>
</evidence>
<evidence type="ECO:0000256" key="14">
    <source>
        <dbReference type="PROSITE-ProRule" id="PRU01023"/>
    </source>
</evidence>
<dbReference type="GO" id="GO:0006355">
    <property type="term" value="P:regulation of DNA-templated transcription"/>
    <property type="evidence" value="ECO:0007669"/>
    <property type="project" value="InterPro"/>
</dbReference>
<dbReference type="InterPro" id="IPR023267">
    <property type="entry name" value="RCMT"/>
</dbReference>
<dbReference type="Proteomes" id="UP000199516">
    <property type="component" value="Unassembled WGS sequence"/>
</dbReference>
<dbReference type="InterPro" id="IPR001678">
    <property type="entry name" value="MeTrfase_RsmB-F_NOP2_dom"/>
</dbReference>
<dbReference type="InterPro" id="IPR029063">
    <property type="entry name" value="SAM-dependent_MTases_sf"/>
</dbReference>
<dbReference type="PROSITE" id="PS51686">
    <property type="entry name" value="SAM_MT_RSMB_NOP"/>
    <property type="match status" value="1"/>
</dbReference>
<dbReference type="CDD" id="cd02440">
    <property type="entry name" value="AdoMet_MTases"/>
    <property type="match status" value="1"/>
</dbReference>
<dbReference type="Pfam" id="PF01029">
    <property type="entry name" value="NusB"/>
    <property type="match status" value="1"/>
</dbReference>
<dbReference type="PROSITE" id="PS01153">
    <property type="entry name" value="NOL1_NOP2_SUN"/>
    <property type="match status" value="1"/>
</dbReference>
<dbReference type="InterPro" id="IPR049560">
    <property type="entry name" value="MeTrfase_RsmB-F_NOP2_cat"/>
</dbReference>
<gene>
    <name evidence="16" type="ORF">SAMN05192532_101714</name>
</gene>
<dbReference type="EC" id="2.1.1.176" evidence="4"/>
<keyword evidence="9 14" id="KW-0949">S-adenosyl-L-methionine</keyword>
<evidence type="ECO:0000256" key="4">
    <source>
        <dbReference type="ARBA" id="ARBA00012140"/>
    </source>
</evidence>
<dbReference type="Pfam" id="PF22458">
    <property type="entry name" value="RsmF-B_ferredox"/>
    <property type="match status" value="1"/>
</dbReference>
<reference evidence="16 17" key="1">
    <citation type="submission" date="2016-10" db="EMBL/GenBank/DDBJ databases">
        <authorList>
            <person name="de Groot N.N."/>
        </authorList>
    </citation>
    <scope>NUCLEOTIDE SEQUENCE [LARGE SCALE GENOMIC DNA]</scope>
    <source>
        <strain evidence="16 17">DSM 23995</strain>
    </source>
</reference>
<dbReference type="STRING" id="930128.SAMN05192532_101714"/>
<feature type="binding site" evidence="14">
    <location>
        <position position="285"/>
    </location>
    <ligand>
        <name>S-adenosyl-L-methionine</name>
        <dbReference type="ChEBI" id="CHEBI:59789"/>
    </ligand>
</feature>
<keyword evidence="8 14" id="KW-0808">Transferase</keyword>
<feature type="domain" description="SAM-dependent MTase RsmB/NOP-type" evidence="15">
    <location>
        <begin position="171"/>
        <end position="450"/>
    </location>
</feature>
<dbReference type="NCBIfam" id="TIGR00563">
    <property type="entry name" value="rsmB"/>
    <property type="match status" value="1"/>
</dbReference>
<keyword evidence="17" id="KW-1185">Reference proteome</keyword>
<feature type="binding site" evidence="14">
    <location>
        <position position="312"/>
    </location>
    <ligand>
        <name>S-adenosyl-L-methionine</name>
        <dbReference type="ChEBI" id="CHEBI:59789"/>
    </ligand>
</feature>
<evidence type="ECO:0000256" key="11">
    <source>
        <dbReference type="ARBA" id="ARBA00030399"/>
    </source>
</evidence>
<proteinExistence type="inferred from homology"/>
<dbReference type="Gene3D" id="1.10.940.10">
    <property type="entry name" value="NusB-like"/>
    <property type="match status" value="1"/>
</dbReference>
<dbReference type="RefSeq" id="WP_091657375.1">
    <property type="nucleotide sequence ID" value="NZ_FONT01000001.1"/>
</dbReference>
<dbReference type="InterPro" id="IPR018314">
    <property type="entry name" value="RsmB/NOL1/NOP2-like_CS"/>
</dbReference>
<feature type="binding site" evidence="14">
    <location>
        <position position="331"/>
    </location>
    <ligand>
        <name>S-adenosyl-L-methionine</name>
        <dbReference type="ChEBI" id="CHEBI:59789"/>
    </ligand>
</feature>
<comment type="subcellular location">
    <subcellularLocation>
        <location evidence="2">Cytoplasm</location>
    </subcellularLocation>
</comment>
<accession>A0A1I2A824</accession>
<dbReference type="GO" id="GO:0003723">
    <property type="term" value="F:RNA binding"/>
    <property type="evidence" value="ECO:0007669"/>
    <property type="project" value="UniProtKB-UniRule"/>
</dbReference>
<comment type="catalytic activity">
    <reaction evidence="13">
        <text>cytidine(967) in 16S rRNA + S-adenosyl-L-methionine = 5-methylcytidine(967) in 16S rRNA + S-adenosyl-L-homocysteine + H(+)</text>
        <dbReference type="Rhea" id="RHEA:42748"/>
        <dbReference type="Rhea" id="RHEA-COMP:10219"/>
        <dbReference type="Rhea" id="RHEA-COMP:10220"/>
        <dbReference type="ChEBI" id="CHEBI:15378"/>
        <dbReference type="ChEBI" id="CHEBI:57856"/>
        <dbReference type="ChEBI" id="CHEBI:59789"/>
        <dbReference type="ChEBI" id="CHEBI:74483"/>
        <dbReference type="ChEBI" id="CHEBI:82748"/>
        <dbReference type="EC" id="2.1.1.176"/>
    </reaction>
</comment>
<dbReference type="Pfam" id="PF01189">
    <property type="entry name" value="Methyltr_RsmB-F"/>
    <property type="match status" value="1"/>
</dbReference>
<evidence type="ECO:0000256" key="7">
    <source>
        <dbReference type="ARBA" id="ARBA00022603"/>
    </source>
</evidence>
<dbReference type="GO" id="GO:0005737">
    <property type="term" value="C:cytoplasm"/>
    <property type="evidence" value="ECO:0007669"/>
    <property type="project" value="UniProtKB-SubCell"/>
</dbReference>
<feature type="binding site" evidence="14">
    <location>
        <begin position="261"/>
        <end position="267"/>
    </location>
    <ligand>
        <name>S-adenosyl-L-methionine</name>
        <dbReference type="ChEBI" id="CHEBI:59789"/>
    </ligand>
</feature>
<evidence type="ECO:0000256" key="8">
    <source>
        <dbReference type="ARBA" id="ARBA00022679"/>
    </source>
</evidence>
<evidence type="ECO:0000256" key="3">
    <source>
        <dbReference type="ARBA" id="ARBA00007494"/>
    </source>
</evidence>
<evidence type="ECO:0000256" key="6">
    <source>
        <dbReference type="ARBA" id="ARBA00022552"/>
    </source>
</evidence>
<dbReference type="OrthoDB" id="9810297at2"/>
<dbReference type="PANTHER" id="PTHR22807:SF53">
    <property type="entry name" value="RIBOSOMAL RNA SMALL SUBUNIT METHYLTRANSFERASE B-RELATED"/>
    <property type="match status" value="1"/>
</dbReference>
<protein>
    <recommendedName>
        <fullName evidence="4">16S rRNA (cytosine(967)-C(5))-methyltransferase</fullName>
        <ecNumber evidence="4">2.1.1.176</ecNumber>
    </recommendedName>
    <alternativeName>
        <fullName evidence="11">16S rRNA m5C967 methyltransferase</fullName>
    </alternativeName>
    <alternativeName>
        <fullName evidence="12">rRNA (cytosine-C(5)-)-methyltransferase RsmB</fullName>
    </alternativeName>
</protein>
<dbReference type="SUPFAM" id="SSF53335">
    <property type="entry name" value="S-adenosyl-L-methionine-dependent methyltransferases"/>
    <property type="match status" value="1"/>
</dbReference>
<evidence type="ECO:0000256" key="10">
    <source>
        <dbReference type="ARBA" id="ARBA00022884"/>
    </source>
</evidence>
<evidence type="ECO:0000256" key="2">
    <source>
        <dbReference type="ARBA" id="ARBA00004496"/>
    </source>
</evidence>
<keyword evidence="5" id="KW-0963">Cytoplasm</keyword>
<dbReference type="FunFam" id="1.10.940.10:FF:000006">
    <property type="entry name" value="16S rRNA (Cytosine(967)-C(5))-methyltransferase RsmB"/>
    <property type="match status" value="1"/>
</dbReference>
<evidence type="ECO:0000313" key="17">
    <source>
        <dbReference type="Proteomes" id="UP000199516"/>
    </source>
</evidence>
<dbReference type="AlphaFoldDB" id="A0A1I2A824"/>